<evidence type="ECO:0000313" key="3">
    <source>
        <dbReference type="Proteomes" id="UP000000589"/>
    </source>
</evidence>
<sequence>MGTRNESHRMTWLLTIQSYTNVQCMTTTPSWAAMEKAIAITTGISPHTMSTTTSLRTSLRTTSQSCRVCSPRSYSSSIATWSWNRCTSSILPWCHPTPASVTRFPTCPGCASLIKPCPQPTSRAQMRRRVRGRALPWRCLMEK</sequence>
<dbReference type="Proteomes" id="UP000000589">
    <property type="component" value="Chromosome 2"/>
</dbReference>
<dbReference type="MGI" id="MGI:98282">
    <property type="gene designation" value="Spi1"/>
</dbReference>
<keyword evidence="3" id="KW-1185">Reference proteome</keyword>
<evidence type="ECO:0000313" key="1">
    <source>
        <dbReference type="Ensembl" id="ENSMUSP00000130368.2"/>
    </source>
</evidence>
<proteinExistence type="predicted"/>
<dbReference type="AGR" id="MGI:98282"/>
<dbReference type="HOGENOM" id="CLU_138630_0_0_1"/>
<gene>
    <name evidence="1 2" type="primary">Spi1</name>
    <name evidence="2" type="synonym">Sfpi1</name>
</gene>
<reference evidence="1 3" key="2">
    <citation type="journal article" date="2011" name="PLoS Biol.">
        <title>Modernizing reference genome assemblies.</title>
        <authorList>
            <person name="Church D.M."/>
            <person name="Schneider V.A."/>
            <person name="Graves T."/>
            <person name="Auger K."/>
            <person name="Cunningham F."/>
            <person name="Bouk N."/>
            <person name="Chen H.C."/>
            <person name="Agarwala R."/>
            <person name="McLaren W.M."/>
            <person name="Ritchie G.R."/>
            <person name="Albracht D."/>
            <person name="Kremitzki M."/>
            <person name="Rock S."/>
            <person name="Kotkiewicz H."/>
            <person name="Kremitzki C."/>
            <person name="Wollam A."/>
            <person name="Trani L."/>
            <person name="Fulton L."/>
            <person name="Fulton R."/>
            <person name="Matthews L."/>
            <person name="Whitehead S."/>
            <person name="Chow W."/>
            <person name="Torrance J."/>
            <person name="Dunn M."/>
            <person name="Harden G."/>
            <person name="Threadgold G."/>
            <person name="Wood J."/>
            <person name="Collins J."/>
            <person name="Heath P."/>
            <person name="Griffiths G."/>
            <person name="Pelan S."/>
            <person name="Grafham D."/>
            <person name="Eichler E.E."/>
            <person name="Weinstock G."/>
            <person name="Mardis E.R."/>
            <person name="Wilson R.K."/>
            <person name="Howe K."/>
            <person name="Flicek P."/>
            <person name="Hubbard T."/>
        </authorList>
    </citation>
    <scope>NUCLEOTIDE SEQUENCE [LARGE SCALE GENOMIC DNA]</scope>
    <source>
        <strain evidence="1 3">C57BL/6J</strain>
    </source>
</reference>
<reference evidence="1 3" key="1">
    <citation type="journal article" date="2009" name="PLoS Biol.">
        <title>Lineage-specific biology revealed by a finished genome assembly of the mouse.</title>
        <authorList>
            <consortium name="Mouse Genome Sequencing Consortium"/>
            <person name="Church D.M."/>
            <person name="Goodstadt L."/>
            <person name="Hillier L.W."/>
            <person name="Zody M.C."/>
            <person name="Goldstein S."/>
            <person name="She X."/>
            <person name="Bult C.J."/>
            <person name="Agarwala R."/>
            <person name="Cherry J.L."/>
            <person name="DiCuccio M."/>
            <person name="Hlavina W."/>
            <person name="Kapustin Y."/>
            <person name="Meric P."/>
            <person name="Maglott D."/>
            <person name="Birtle Z."/>
            <person name="Marques A.C."/>
            <person name="Graves T."/>
            <person name="Zhou S."/>
            <person name="Teague B."/>
            <person name="Potamousis K."/>
            <person name="Churas C."/>
            <person name="Place M."/>
            <person name="Herschleb J."/>
            <person name="Runnheim R."/>
            <person name="Forrest D."/>
            <person name="Amos-Landgraf J."/>
            <person name="Schwartz D.C."/>
            <person name="Cheng Z."/>
            <person name="Lindblad-Toh K."/>
            <person name="Eichler E.E."/>
            <person name="Ponting C.P."/>
        </authorList>
    </citation>
    <scope>NUCLEOTIDE SEQUENCE [LARGE SCALE GENOMIC DNA]</scope>
    <source>
        <strain evidence="1 3">C57BL/6J</strain>
    </source>
</reference>
<feature type="non-terminal residue" evidence="1">
    <location>
        <position position="143"/>
    </location>
</feature>
<dbReference type="Antibodypedia" id="26734">
    <property type="antibodies" value="575 antibodies from 44 providers"/>
</dbReference>
<evidence type="ECO:0000313" key="2">
    <source>
        <dbReference type="MGI" id="MGI:98282"/>
    </source>
</evidence>
<protein>
    <submittedName>
        <fullName evidence="1">Spi-1 proto-oncogene</fullName>
    </submittedName>
</protein>
<reference evidence="1" key="4">
    <citation type="submission" date="2025-09" db="UniProtKB">
        <authorList>
            <consortium name="Ensembl"/>
        </authorList>
    </citation>
    <scope>IDENTIFICATION</scope>
    <source>
        <strain evidence="1">C57BL/6J</strain>
    </source>
</reference>
<name>E9Q6W1_MOUSE</name>
<dbReference type="GeneTree" id="ENSGT00940000159754"/>
<dbReference type="Bgee" id="ENSMUSG00000002111">
    <property type="expression patterns" value="Expressed in granulocyte and 151 other cell types or tissues"/>
</dbReference>
<reference evidence="1" key="3">
    <citation type="submission" date="2025-08" db="UniProtKB">
        <authorList>
            <consortium name="Ensembl"/>
        </authorList>
    </citation>
    <scope>IDENTIFICATION</scope>
    <source>
        <strain evidence="1">C57BL/6J</strain>
    </source>
</reference>
<dbReference type="AlphaFoldDB" id="E9Q6W1"/>
<accession>E9Q6W1</accession>
<dbReference type="VEuPathDB" id="HostDB:ENSMUSG00000002111"/>
<organism evidence="1 3">
    <name type="scientific">Mus musculus</name>
    <name type="common">Mouse</name>
    <dbReference type="NCBI Taxonomy" id="10090"/>
    <lineage>
        <taxon>Eukaryota</taxon>
        <taxon>Metazoa</taxon>
        <taxon>Chordata</taxon>
        <taxon>Craniata</taxon>
        <taxon>Vertebrata</taxon>
        <taxon>Euteleostomi</taxon>
        <taxon>Mammalia</taxon>
        <taxon>Eutheria</taxon>
        <taxon>Euarchontoglires</taxon>
        <taxon>Glires</taxon>
        <taxon>Rodentia</taxon>
        <taxon>Myomorpha</taxon>
        <taxon>Muroidea</taxon>
        <taxon>Muridae</taxon>
        <taxon>Murinae</taxon>
        <taxon>Mus</taxon>
        <taxon>Mus</taxon>
    </lineage>
</organism>
<dbReference type="Ensembl" id="ENSMUST00000169852.2">
    <property type="protein sequence ID" value="ENSMUSP00000130368.2"/>
    <property type="gene ID" value="ENSMUSG00000002111.10"/>
</dbReference>
<dbReference type="ExpressionAtlas" id="E9Q6W1">
    <property type="expression patterns" value="baseline and differential"/>
</dbReference>